<comment type="caution">
    <text evidence="1">The sequence shown here is derived from an EMBL/GenBank/DDBJ whole genome shotgun (WGS) entry which is preliminary data.</text>
</comment>
<dbReference type="EMBL" id="LJIX01000006">
    <property type="protein sequence ID" value="KQL18716.1"/>
    <property type="molecule type" value="Genomic_DNA"/>
</dbReference>
<organism evidence="1 2">
    <name type="scientific">Cytobacillus solani</name>
    <dbReference type="NCBI Taxonomy" id="1637975"/>
    <lineage>
        <taxon>Bacteria</taxon>
        <taxon>Bacillati</taxon>
        <taxon>Bacillota</taxon>
        <taxon>Bacilli</taxon>
        <taxon>Bacillales</taxon>
        <taxon>Bacillaceae</taxon>
        <taxon>Cytobacillus</taxon>
    </lineage>
</organism>
<dbReference type="STRING" id="1637975.AN957_09105"/>
<name>A0A0Q3SGX8_9BACI</name>
<sequence length="92" mass="10907">MDKNNTKINMNEPKYVKINKVTRNSMQMNELFEILSGMKMKHPLHLIKTYIYSIKMEKLDCKKSSITLLNEVILKKKVITNLESREFPSIKF</sequence>
<reference evidence="1 2" key="1">
    <citation type="submission" date="2015-09" db="EMBL/GenBank/DDBJ databases">
        <title>Genome sequencing project for genomic taxonomy and phylogenomics of Bacillus-like bacteria.</title>
        <authorList>
            <person name="Liu B."/>
            <person name="Wang J."/>
            <person name="Zhu Y."/>
            <person name="Liu G."/>
            <person name="Chen Q."/>
            <person name="Chen Z."/>
            <person name="Lan J."/>
            <person name="Che J."/>
            <person name="Ge C."/>
            <person name="Shi H."/>
            <person name="Pan Z."/>
            <person name="Liu X."/>
        </authorList>
    </citation>
    <scope>NUCLEOTIDE SEQUENCE [LARGE SCALE GENOMIC DNA]</scope>
    <source>
        <strain evidence="1 2">FJAT-18043</strain>
    </source>
</reference>
<dbReference type="Proteomes" id="UP000050996">
    <property type="component" value="Unassembled WGS sequence"/>
</dbReference>
<evidence type="ECO:0000313" key="1">
    <source>
        <dbReference type="EMBL" id="KQL18716.1"/>
    </source>
</evidence>
<protein>
    <submittedName>
        <fullName evidence="1">Uncharacterized protein</fullName>
    </submittedName>
</protein>
<dbReference type="PATRIC" id="fig|1637975.4.peg.1579"/>
<proteinExistence type="predicted"/>
<evidence type="ECO:0000313" key="2">
    <source>
        <dbReference type="Proteomes" id="UP000050996"/>
    </source>
</evidence>
<dbReference type="AlphaFoldDB" id="A0A0Q3SGX8"/>
<gene>
    <name evidence="1" type="ORF">AN957_09105</name>
</gene>
<accession>A0A0Q3SGX8</accession>
<keyword evidence="2" id="KW-1185">Reference proteome</keyword>